<evidence type="ECO:0000256" key="1">
    <source>
        <dbReference type="SAM" id="MobiDB-lite"/>
    </source>
</evidence>
<dbReference type="Proteomes" id="UP001362999">
    <property type="component" value="Unassembled WGS sequence"/>
</dbReference>
<dbReference type="EMBL" id="JAWWNJ010000007">
    <property type="protein sequence ID" value="KAK7052717.1"/>
    <property type="molecule type" value="Genomic_DNA"/>
</dbReference>
<dbReference type="InterPro" id="IPR009027">
    <property type="entry name" value="Ribosomal_bL9/RNase_H1_N"/>
</dbReference>
<feature type="domain" description="Ribonuclease H1 N-terminal" evidence="2">
    <location>
        <begin position="32"/>
        <end position="71"/>
    </location>
</feature>
<dbReference type="SUPFAM" id="SSF55658">
    <property type="entry name" value="L9 N-domain-like"/>
    <property type="match status" value="1"/>
</dbReference>
<proteinExistence type="predicted"/>
<feature type="region of interest" description="Disordered" evidence="1">
    <location>
        <begin position="1"/>
        <end position="24"/>
    </location>
</feature>
<dbReference type="Pfam" id="PF01693">
    <property type="entry name" value="Cauli_VI"/>
    <property type="match status" value="1"/>
</dbReference>
<feature type="region of interest" description="Disordered" evidence="1">
    <location>
        <begin position="121"/>
        <end position="196"/>
    </location>
</feature>
<name>A0AAW0DKM6_9AGAR</name>
<dbReference type="InterPro" id="IPR011320">
    <property type="entry name" value="RNase_H1_N"/>
</dbReference>
<evidence type="ECO:0000259" key="2">
    <source>
        <dbReference type="Pfam" id="PF01693"/>
    </source>
</evidence>
<dbReference type="AlphaFoldDB" id="A0AAW0DKM6"/>
<gene>
    <name evidence="3" type="ORF">R3P38DRAFT_3173038</name>
</gene>
<organism evidence="3 4">
    <name type="scientific">Favolaschia claudopus</name>
    <dbReference type="NCBI Taxonomy" id="2862362"/>
    <lineage>
        <taxon>Eukaryota</taxon>
        <taxon>Fungi</taxon>
        <taxon>Dikarya</taxon>
        <taxon>Basidiomycota</taxon>
        <taxon>Agaricomycotina</taxon>
        <taxon>Agaricomycetes</taxon>
        <taxon>Agaricomycetidae</taxon>
        <taxon>Agaricales</taxon>
        <taxon>Marasmiineae</taxon>
        <taxon>Mycenaceae</taxon>
        <taxon>Favolaschia</taxon>
    </lineage>
</organism>
<dbReference type="Gene3D" id="3.40.970.10">
    <property type="entry name" value="Ribonuclease H1, N-terminal domain"/>
    <property type="match status" value="1"/>
</dbReference>
<accession>A0AAW0DKM6</accession>
<dbReference type="InterPro" id="IPR037056">
    <property type="entry name" value="RNase_H1_N_sf"/>
</dbReference>
<evidence type="ECO:0000313" key="4">
    <source>
        <dbReference type="Proteomes" id="UP001362999"/>
    </source>
</evidence>
<protein>
    <recommendedName>
        <fullName evidence="2">Ribonuclease H1 N-terminal domain-containing protein</fullName>
    </recommendedName>
</protein>
<comment type="caution">
    <text evidence="3">The sequence shown here is derived from an EMBL/GenBank/DDBJ whole genome shotgun (WGS) entry which is preliminary data.</text>
</comment>
<feature type="compositionally biased region" description="Low complexity" evidence="1">
    <location>
        <begin position="148"/>
        <end position="158"/>
    </location>
</feature>
<sequence>MSRTHPPCSAPYRPSAGHEDFDRRSSTAGQNFYVVGVGFMPGIYTEEHIARQQVHGFSNGQWKKASTYKAAVMEWNRQCQLYHRHSAREVDSQSEFSSLDSPPSSLFSRLSLSTPLASPQAVPSPLRLPIPQSLPSTPSPPARSTHLTPVSRTPTSPMRSPPPQRNESRPLPARLPLSHHHDIPITPSSRSPGQWRDGDVLWGVEGTVILFEDRYDLIDHIYKFRLSPARVMESHNRDELEAFVSERQYVAGV</sequence>
<evidence type="ECO:0000313" key="3">
    <source>
        <dbReference type="EMBL" id="KAK7052717.1"/>
    </source>
</evidence>
<keyword evidence="4" id="KW-1185">Reference proteome</keyword>
<reference evidence="3 4" key="1">
    <citation type="journal article" date="2024" name="J Genomics">
        <title>Draft genome sequencing and assembly of Favolaschia claudopus CIRM-BRFM 2984 isolated from oak limbs.</title>
        <authorList>
            <person name="Navarro D."/>
            <person name="Drula E."/>
            <person name="Chaduli D."/>
            <person name="Cazenave R."/>
            <person name="Ahrendt S."/>
            <person name="Wang J."/>
            <person name="Lipzen A."/>
            <person name="Daum C."/>
            <person name="Barry K."/>
            <person name="Grigoriev I.V."/>
            <person name="Favel A."/>
            <person name="Rosso M.N."/>
            <person name="Martin F."/>
        </authorList>
    </citation>
    <scope>NUCLEOTIDE SEQUENCE [LARGE SCALE GENOMIC DNA]</scope>
    <source>
        <strain evidence="3 4">CIRM-BRFM 2984</strain>
    </source>
</reference>